<feature type="region of interest" description="Disordered" evidence="1">
    <location>
        <begin position="366"/>
        <end position="393"/>
    </location>
</feature>
<name>A0AAE0NWZ1_9PEZI</name>
<accession>A0AAE0NWZ1</accession>
<dbReference type="Proteomes" id="UP001285441">
    <property type="component" value="Unassembled WGS sequence"/>
</dbReference>
<feature type="compositionally biased region" description="Basic and acidic residues" evidence="1">
    <location>
        <begin position="379"/>
        <end position="393"/>
    </location>
</feature>
<evidence type="ECO:0000256" key="1">
    <source>
        <dbReference type="SAM" id="MobiDB-lite"/>
    </source>
</evidence>
<dbReference type="AlphaFoldDB" id="A0AAE0NWZ1"/>
<proteinExistence type="predicted"/>
<protein>
    <submittedName>
        <fullName evidence="2">Uncharacterized protein</fullName>
    </submittedName>
</protein>
<reference evidence="2" key="2">
    <citation type="submission" date="2023-06" db="EMBL/GenBank/DDBJ databases">
        <authorList>
            <consortium name="Lawrence Berkeley National Laboratory"/>
            <person name="Haridas S."/>
            <person name="Hensen N."/>
            <person name="Bonometti L."/>
            <person name="Westerberg I."/>
            <person name="Brannstrom I.O."/>
            <person name="Guillou S."/>
            <person name="Cros-Aarteil S."/>
            <person name="Calhoun S."/>
            <person name="Kuo A."/>
            <person name="Mondo S."/>
            <person name="Pangilinan J."/>
            <person name="Riley R."/>
            <person name="LaButti K."/>
            <person name="Andreopoulos B."/>
            <person name="Lipzen A."/>
            <person name="Chen C."/>
            <person name="Yanf M."/>
            <person name="Daum C."/>
            <person name="Ng V."/>
            <person name="Clum A."/>
            <person name="Steindorff A."/>
            <person name="Ohm R."/>
            <person name="Martin F."/>
            <person name="Silar P."/>
            <person name="Natvig D."/>
            <person name="Lalanne C."/>
            <person name="Gautier V."/>
            <person name="Ament-velasquez S.L."/>
            <person name="Kruys A."/>
            <person name="Hutchinson M.I."/>
            <person name="Powell A.J."/>
            <person name="Barry K."/>
            <person name="Miller A.N."/>
            <person name="Grigoriev I.V."/>
            <person name="Debuchy R."/>
            <person name="Gladieux P."/>
            <person name="Thoren M.H."/>
            <person name="Johannesson H."/>
        </authorList>
    </citation>
    <scope>NUCLEOTIDE SEQUENCE</scope>
    <source>
        <strain evidence="2">CBS 232.78</strain>
    </source>
</reference>
<feature type="compositionally biased region" description="Basic and acidic residues" evidence="1">
    <location>
        <begin position="151"/>
        <end position="170"/>
    </location>
</feature>
<reference evidence="2" key="1">
    <citation type="journal article" date="2023" name="Mol. Phylogenet. Evol.">
        <title>Genome-scale phylogeny and comparative genomics of the fungal order Sordariales.</title>
        <authorList>
            <person name="Hensen N."/>
            <person name="Bonometti L."/>
            <person name="Westerberg I."/>
            <person name="Brannstrom I.O."/>
            <person name="Guillou S."/>
            <person name="Cros-Aarteil S."/>
            <person name="Calhoun S."/>
            <person name="Haridas S."/>
            <person name="Kuo A."/>
            <person name="Mondo S."/>
            <person name="Pangilinan J."/>
            <person name="Riley R."/>
            <person name="LaButti K."/>
            <person name="Andreopoulos B."/>
            <person name="Lipzen A."/>
            <person name="Chen C."/>
            <person name="Yan M."/>
            <person name="Daum C."/>
            <person name="Ng V."/>
            <person name="Clum A."/>
            <person name="Steindorff A."/>
            <person name="Ohm R.A."/>
            <person name="Martin F."/>
            <person name="Silar P."/>
            <person name="Natvig D.O."/>
            <person name="Lalanne C."/>
            <person name="Gautier V."/>
            <person name="Ament-Velasquez S.L."/>
            <person name="Kruys A."/>
            <person name="Hutchinson M.I."/>
            <person name="Powell A.J."/>
            <person name="Barry K."/>
            <person name="Miller A.N."/>
            <person name="Grigoriev I.V."/>
            <person name="Debuchy R."/>
            <person name="Gladieux P."/>
            <person name="Hiltunen Thoren M."/>
            <person name="Johannesson H."/>
        </authorList>
    </citation>
    <scope>NUCLEOTIDE SEQUENCE</scope>
    <source>
        <strain evidence="2">CBS 232.78</strain>
    </source>
</reference>
<evidence type="ECO:0000313" key="2">
    <source>
        <dbReference type="EMBL" id="KAK3389262.1"/>
    </source>
</evidence>
<gene>
    <name evidence="2" type="ORF">B0H63DRAFT_463288</name>
</gene>
<comment type="caution">
    <text evidence="2">The sequence shown here is derived from an EMBL/GenBank/DDBJ whole genome shotgun (WGS) entry which is preliminary data.</text>
</comment>
<organism evidence="2 3">
    <name type="scientific">Podospora didyma</name>
    <dbReference type="NCBI Taxonomy" id="330526"/>
    <lineage>
        <taxon>Eukaryota</taxon>
        <taxon>Fungi</taxon>
        <taxon>Dikarya</taxon>
        <taxon>Ascomycota</taxon>
        <taxon>Pezizomycotina</taxon>
        <taxon>Sordariomycetes</taxon>
        <taxon>Sordariomycetidae</taxon>
        <taxon>Sordariales</taxon>
        <taxon>Podosporaceae</taxon>
        <taxon>Podospora</taxon>
    </lineage>
</organism>
<sequence length="393" mass="44254">MSHDIRTPHRVVNIKPESVIIVIKDEVPEWKEIKRPVTPDSCWSVERSRRSANPSIQSDEWENRSVSYPLLPSSESALNQQTASLPSPPSTKGKPIIIKDDDDDDKTPTTPTRRPKRQAAYPHDEQGESSTSGIILLDSPPQTPVSAKRTLKFEAPESPKRIKPEIKLKDEDDEDSPKKFIKSKSARISAQYNNSPSSSATQRATPPAESNLPDPFLDDDLPAIPLVKQEEDRDPDEWTSLYSLWDEAARAGLPEPAHFPARGPIHPKCGSPSTFFRNPNGDAPRPQYRCYSPQCKTPEHDSQFVTWADLRDLEPTKPCYCKRPSRGQVIKKVDGTYVAGGVFWKCAEAKCRYWYTDAPKRVREVPAPVPVPVPVPVQEEPKYPDRPIRPPDF</sequence>
<feature type="compositionally biased region" description="Polar residues" evidence="1">
    <location>
        <begin position="73"/>
        <end position="85"/>
    </location>
</feature>
<dbReference type="EMBL" id="JAULSW010000002">
    <property type="protein sequence ID" value="KAK3389262.1"/>
    <property type="molecule type" value="Genomic_DNA"/>
</dbReference>
<feature type="compositionally biased region" description="Polar residues" evidence="1">
    <location>
        <begin position="186"/>
        <end position="204"/>
    </location>
</feature>
<evidence type="ECO:0000313" key="3">
    <source>
        <dbReference type="Proteomes" id="UP001285441"/>
    </source>
</evidence>
<feature type="region of interest" description="Disordered" evidence="1">
    <location>
        <begin position="35"/>
        <end position="221"/>
    </location>
</feature>
<keyword evidence="3" id="KW-1185">Reference proteome</keyword>